<comment type="caution">
    <text evidence="2">The sequence shown here is derived from an EMBL/GenBank/DDBJ whole genome shotgun (WGS) entry which is preliminary data.</text>
</comment>
<dbReference type="GO" id="GO:0016491">
    <property type="term" value="F:oxidoreductase activity"/>
    <property type="evidence" value="ECO:0007669"/>
    <property type="project" value="InterPro"/>
</dbReference>
<reference evidence="2 3" key="1">
    <citation type="submission" date="2017-04" db="EMBL/GenBank/DDBJ databases">
        <title>Draft Aigarchaeota genome from a New Zealand hot spring.</title>
        <authorList>
            <person name="Reysenbach A.-L."/>
            <person name="Donaho J.A."/>
            <person name="Gerhart J."/>
            <person name="Kelley J.F."/>
            <person name="Kouba K."/>
            <person name="Podar M."/>
            <person name="Stott M."/>
        </authorList>
    </citation>
    <scope>NUCLEOTIDE SEQUENCE [LARGE SCALE GENOMIC DNA]</scope>
    <source>
        <strain evidence="2">NZ13_MG1</strain>
    </source>
</reference>
<dbReference type="CDD" id="cd19072">
    <property type="entry name" value="AKR_AKR3F1-like"/>
    <property type="match status" value="1"/>
</dbReference>
<name>A0A2R7Y0W4_9ARCH</name>
<dbReference type="PROSITE" id="PS00062">
    <property type="entry name" value="ALDOKETO_REDUCTASE_2"/>
    <property type="match status" value="1"/>
</dbReference>
<evidence type="ECO:0000313" key="2">
    <source>
        <dbReference type="EMBL" id="PUA31128.1"/>
    </source>
</evidence>
<dbReference type="InterPro" id="IPR036812">
    <property type="entry name" value="NAD(P)_OxRdtase_dom_sf"/>
</dbReference>
<dbReference type="EMBL" id="NDWU01000025">
    <property type="protein sequence ID" value="PUA31128.1"/>
    <property type="molecule type" value="Genomic_DNA"/>
</dbReference>
<dbReference type="InterPro" id="IPR018170">
    <property type="entry name" value="Aldo/ket_reductase_CS"/>
</dbReference>
<proteinExistence type="predicted"/>
<dbReference type="InterPro" id="IPR020471">
    <property type="entry name" value="AKR"/>
</dbReference>
<dbReference type="Pfam" id="PF00248">
    <property type="entry name" value="Aldo_ket_red"/>
    <property type="match status" value="1"/>
</dbReference>
<sequence>MVEYRELGRTGWKVPVLGQGTWGIGGFYSKDESKDAEAIEAIRLGIELGMAFIDTAEAYGGGHSEEVVGKAIADTKAEVFVATKVSPEHLSYESVIRSAKASLRRLNVKTIDLYQVHWPNPRIPIRETMRAMERLVKDGLVRFIGVSNFSVSELEEAMASLAREEIVSNQVEYSLLERGIERDMIPFCERERITVIAYSPLARGKLSEPDKHLSKDEADALRKLAEKYRKTPSQIALNWVIRRPIAVAIPKAARVEHVRENAGSADWSMSPEDYELLCRVFSRRL</sequence>
<feature type="domain" description="NADP-dependent oxidoreductase" evidence="1">
    <location>
        <begin position="17"/>
        <end position="276"/>
    </location>
</feature>
<dbReference type="InterPro" id="IPR023210">
    <property type="entry name" value="NADP_OxRdtase_dom"/>
</dbReference>
<dbReference type="PANTHER" id="PTHR43638">
    <property type="entry name" value="OXIDOREDUCTASE, ALDO/KETO REDUCTASE FAMILY PROTEIN"/>
    <property type="match status" value="1"/>
</dbReference>
<accession>A0A2R7Y0W4</accession>
<dbReference type="PRINTS" id="PR00069">
    <property type="entry name" value="ALDKETRDTASE"/>
</dbReference>
<dbReference type="Gene3D" id="3.20.20.100">
    <property type="entry name" value="NADP-dependent oxidoreductase domain"/>
    <property type="match status" value="1"/>
</dbReference>
<gene>
    <name evidence="2" type="ORF">B9J98_07490</name>
</gene>
<protein>
    <submittedName>
        <fullName evidence="2">Aldo/keto reductase</fullName>
    </submittedName>
</protein>
<dbReference type="SUPFAM" id="SSF51430">
    <property type="entry name" value="NAD(P)-linked oxidoreductase"/>
    <property type="match status" value="1"/>
</dbReference>
<dbReference type="Proteomes" id="UP000244066">
    <property type="component" value="Unassembled WGS sequence"/>
</dbReference>
<dbReference type="PIRSF" id="PIRSF000097">
    <property type="entry name" value="AKR"/>
    <property type="match status" value="1"/>
</dbReference>
<organism evidence="2 3">
    <name type="scientific">Candidatus Terraquivivens tikiterensis</name>
    <dbReference type="NCBI Taxonomy" id="1980982"/>
    <lineage>
        <taxon>Archaea</taxon>
        <taxon>Nitrososphaerota</taxon>
        <taxon>Candidatus Wolframiiraptoraceae</taxon>
        <taxon>Candidatus Terraquivivens</taxon>
    </lineage>
</organism>
<dbReference type="PANTHER" id="PTHR43638:SF3">
    <property type="entry name" value="ALDEHYDE REDUCTASE"/>
    <property type="match status" value="1"/>
</dbReference>
<evidence type="ECO:0000313" key="3">
    <source>
        <dbReference type="Proteomes" id="UP000244066"/>
    </source>
</evidence>
<dbReference type="AlphaFoldDB" id="A0A2R7Y0W4"/>
<evidence type="ECO:0000259" key="1">
    <source>
        <dbReference type="Pfam" id="PF00248"/>
    </source>
</evidence>